<evidence type="ECO:0000256" key="6">
    <source>
        <dbReference type="ARBA" id="ARBA00023235"/>
    </source>
</evidence>
<dbReference type="NCBIfam" id="TIGR00652">
    <property type="entry name" value="DapF"/>
    <property type="match status" value="1"/>
</dbReference>
<comment type="pathway">
    <text evidence="1 8">Amino-acid biosynthesis; L-lysine biosynthesis via DAP pathway; DL-2,6-diaminopimelate from LL-2,6-diaminopimelate: step 1/1.</text>
</comment>
<evidence type="ECO:0000313" key="11">
    <source>
        <dbReference type="Proteomes" id="UP001157355"/>
    </source>
</evidence>
<evidence type="ECO:0000256" key="4">
    <source>
        <dbReference type="ARBA" id="ARBA00022605"/>
    </source>
</evidence>
<gene>
    <name evidence="8 10" type="primary">dapF</name>
    <name evidence="10" type="ORF">GCM10010873_02470</name>
</gene>
<dbReference type="AlphaFoldDB" id="A0AA37TNV6"/>
<evidence type="ECO:0000256" key="7">
    <source>
        <dbReference type="ARBA" id="ARBA00051712"/>
    </source>
</evidence>
<dbReference type="EMBL" id="BSPP01000002">
    <property type="protein sequence ID" value="GLS85274.1"/>
    <property type="molecule type" value="Genomic_DNA"/>
</dbReference>
<dbReference type="GO" id="GO:0009089">
    <property type="term" value="P:lysine biosynthetic process via diaminopimelate"/>
    <property type="evidence" value="ECO:0007669"/>
    <property type="project" value="UniProtKB-UniRule"/>
</dbReference>
<feature type="binding site" evidence="8">
    <location>
        <position position="161"/>
    </location>
    <ligand>
        <name>substrate</name>
    </ligand>
</feature>
<feature type="binding site" evidence="8">
    <location>
        <begin position="222"/>
        <end position="223"/>
    </location>
    <ligand>
        <name>substrate</name>
    </ligand>
</feature>
<keyword evidence="11" id="KW-1185">Reference proteome</keyword>
<feature type="binding site" evidence="8">
    <location>
        <position position="194"/>
    </location>
    <ligand>
        <name>substrate</name>
    </ligand>
</feature>
<dbReference type="EC" id="5.1.1.7" evidence="3 8"/>
<feature type="binding site" evidence="8">
    <location>
        <position position="24"/>
    </location>
    <ligand>
        <name>substrate</name>
    </ligand>
</feature>
<dbReference type="RefSeq" id="WP_284323499.1">
    <property type="nucleotide sequence ID" value="NZ_BSPP01000002.1"/>
</dbReference>
<comment type="function">
    <text evidence="8">Catalyzes the stereoinversion of LL-2,6-diaminopimelate (L,L-DAP) to meso-diaminopimelate (meso-DAP), a precursor of L-lysine and an essential component of the bacterial peptidoglycan.</text>
</comment>
<organism evidence="10 11">
    <name type="scientific">Cypionkella aquatica</name>
    <dbReference type="NCBI Taxonomy" id="1756042"/>
    <lineage>
        <taxon>Bacteria</taxon>
        <taxon>Pseudomonadati</taxon>
        <taxon>Pseudomonadota</taxon>
        <taxon>Alphaproteobacteria</taxon>
        <taxon>Rhodobacterales</taxon>
        <taxon>Paracoccaceae</taxon>
        <taxon>Cypionkella</taxon>
    </lineage>
</organism>
<sequence length="282" mass="30127">MENVANSPKTPSAIAFMKMHGAGNDFVIIDSRGRDAVVTAKLAQALGDRHRGTGFDQLAEIRDSQTADFALDFWNSDGSRAEACGNATRCVANYMMHDLGRDALTLITKRGLLRAARQTDGRVSVNMGHPQLDWSEIPLSHATDTLHLPLAGDPTAVGIGNPHCVFFVADADSIDLAALGPGLEHHPLFPQRTNVEWAQLIAPDHLRMRVWERGAGITLACGSGTCATVVAAHLRGLTGRAVTVEADGGTLHVDWRDDGVWLTGPTAHIFDGTLTPAFLAAL</sequence>
<dbReference type="SUPFAM" id="SSF54506">
    <property type="entry name" value="Diaminopimelate epimerase-like"/>
    <property type="match status" value="2"/>
</dbReference>
<name>A0AA37TNV6_9RHOB</name>
<dbReference type="Gene3D" id="3.10.310.10">
    <property type="entry name" value="Diaminopimelate Epimerase, Chain A, domain 1"/>
    <property type="match status" value="2"/>
</dbReference>
<dbReference type="PROSITE" id="PS01326">
    <property type="entry name" value="DAP_EPIMERASE"/>
    <property type="match status" value="1"/>
</dbReference>
<dbReference type="Proteomes" id="UP001157355">
    <property type="component" value="Unassembled WGS sequence"/>
</dbReference>
<dbReference type="InterPro" id="IPR001653">
    <property type="entry name" value="DAP_epimerase_DapF"/>
</dbReference>
<keyword evidence="8" id="KW-0963">Cytoplasm</keyword>
<feature type="site" description="Could be important to modulate the pK values of the two catalytic cysteine residues" evidence="8">
    <location>
        <position position="163"/>
    </location>
</feature>
<evidence type="ECO:0000256" key="5">
    <source>
        <dbReference type="ARBA" id="ARBA00023154"/>
    </source>
</evidence>
<comment type="subcellular location">
    <subcellularLocation>
        <location evidence="8">Cytoplasm</location>
    </subcellularLocation>
</comment>
<dbReference type="GO" id="GO:0008837">
    <property type="term" value="F:diaminopimelate epimerase activity"/>
    <property type="evidence" value="ECO:0007669"/>
    <property type="project" value="UniProtKB-UniRule"/>
</dbReference>
<keyword evidence="6 8" id="KW-0413">Isomerase</keyword>
<accession>A0AA37TNV6</accession>
<dbReference type="Pfam" id="PF01678">
    <property type="entry name" value="DAP_epimerase"/>
    <property type="match status" value="2"/>
</dbReference>
<comment type="subunit">
    <text evidence="8">Homodimer.</text>
</comment>
<dbReference type="GO" id="GO:0005829">
    <property type="term" value="C:cytosol"/>
    <property type="evidence" value="ECO:0007669"/>
    <property type="project" value="TreeGrafter"/>
</dbReference>
<dbReference type="PANTHER" id="PTHR31689">
    <property type="entry name" value="DIAMINOPIMELATE EPIMERASE, CHLOROPLASTIC"/>
    <property type="match status" value="1"/>
</dbReference>
<feature type="binding site" evidence="8">
    <location>
        <begin position="212"/>
        <end position="213"/>
    </location>
    <ligand>
        <name>substrate</name>
    </ligand>
</feature>
<feature type="binding site" evidence="8">
    <location>
        <begin position="85"/>
        <end position="86"/>
    </location>
    <ligand>
        <name>substrate</name>
    </ligand>
</feature>
<reference evidence="10 11" key="1">
    <citation type="journal article" date="2014" name="Int. J. Syst. Evol. Microbiol.">
        <title>Complete genome sequence of Corynebacterium casei LMG S-19264T (=DSM 44701T), isolated from a smear-ripened cheese.</title>
        <authorList>
            <consortium name="US DOE Joint Genome Institute (JGI-PGF)"/>
            <person name="Walter F."/>
            <person name="Albersmeier A."/>
            <person name="Kalinowski J."/>
            <person name="Ruckert C."/>
        </authorList>
    </citation>
    <scope>NUCLEOTIDE SEQUENCE [LARGE SCALE GENOMIC DNA]</scope>
    <source>
        <strain evidence="10 11">NBRC 111766</strain>
    </source>
</reference>
<feature type="binding site" evidence="8">
    <location>
        <position position="75"/>
    </location>
    <ligand>
        <name>substrate</name>
    </ligand>
</feature>
<feature type="site" description="Could be important to modulate the pK values of the two catalytic cysteine residues" evidence="8">
    <location>
        <position position="212"/>
    </location>
</feature>
<proteinExistence type="inferred from homology"/>
<comment type="catalytic activity">
    <reaction evidence="7 8">
        <text>(2S,6S)-2,6-diaminopimelate = meso-2,6-diaminopimelate</text>
        <dbReference type="Rhea" id="RHEA:15393"/>
        <dbReference type="ChEBI" id="CHEBI:57609"/>
        <dbReference type="ChEBI" id="CHEBI:57791"/>
        <dbReference type="EC" id="5.1.1.7"/>
    </reaction>
</comment>
<feature type="binding site" evidence="8">
    <location>
        <position position="57"/>
    </location>
    <ligand>
        <name>substrate</name>
    </ligand>
</feature>
<keyword evidence="5 8" id="KW-0457">Lysine biosynthesis</keyword>
<evidence type="ECO:0000256" key="3">
    <source>
        <dbReference type="ARBA" id="ARBA00013080"/>
    </source>
</evidence>
<dbReference type="HAMAP" id="MF_00197">
    <property type="entry name" value="DAP_epimerase"/>
    <property type="match status" value="1"/>
</dbReference>
<dbReference type="InterPro" id="IPR018510">
    <property type="entry name" value="DAP_epimerase_AS"/>
</dbReference>
<comment type="similarity">
    <text evidence="2 8">Belongs to the diaminopimelate epimerase family.</text>
</comment>
<feature type="active site" description="Proton acceptor" evidence="8">
    <location>
        <position position="221"/>
    </location>
</feature>
<feature type="active site" evidence="9">
    <location>
        <position position="84"/>
    </location>
</feature>
<feature type="active site" description="Proton donor" evidence="8">
    <location>
        <position position="84"/>
    </location>
</feature>
<evidence type="ECO:0000256" key="8">
    <source>
        <dbReference type="HAMAP-Rule" id="MF_00197"/>
    </source>
</evidence>
<evidence type="ECO:0000256" key="9">
    <source>
        <dbReference type="PROSITE-ProRule" id="PRU10125"/>
    </source>
</evidence>
<evidence type="ECO:0000256" key="2">
    <source>
        <dbReference type="ARBA" id="ARBA00010219"/>
    </source>
</evidence>
<dbReference type="PANTHER" id="PTHR31689:SF0">
    <property type="entry name" value="DIAMINOPIMELATE EPIMERASE"/>
    <property type="match status" value="1"/>
</dbReference>
<evidence type="ECO:0000313" key="10">
    <source>
        <dbReference type="EMBL" id="GLS85274.1"/>
    </source>
</evidence>
<evidence type="ECO:0000256" key="1">
    <source>
        <dbReference type="ARBA" id="ARBA00005196"/>
    </source>
</evidence>
<comment type="caution">
    <text evidence="10">The sequence shown here is derived from an EMBL/GenBank/DDBJ whole genome shotgun (WGS) entry which is preliminary data.</text>
</comment>
<protein>
    <recommendedName>
        <fullName evidence="3 8">Diaminopimelate epimerase</fullName>
        <shortName evidence="8">DAP epimerase</shortName>
        <ecNumber evidence="3 8">5.1.1.7</ecNumber>
    </recommendedName>
    <alternativeName>
        <fullName evidence="8">PLP-independent amino acid racemase</fullName>
    </alternativeName>
</protein>
<keyword evidence="4 8" id="KW-0028">Amino-acid biosynthesis</keyword>